<dbReference type="AlphaFoldDB" id="B0NTF7"/>
<protein>
    <submittedName>
        <fullName evidence="1">Uncharacterized protein</fullName>
    </submittedName>
</protein>
<sequence length="39" mass="4635">MSGKITHTFFIHKTFDKKIDNPNIKYLPFLLTVIKTARR</sequence>
<name>B0NTF7_BACSE</name>
<accession>B0NTF7</accession>
<evidence type="ECO:0000313" key="2">
    <source>
        <dbReference type="Proteomes" id="UP000004713"/>
    </source>
</evidence>
<dbReference type="HOGENOM" id="CLU_3305062_0_0_10"/>
<comment type="caution">
    <text evidence="1">The sequence shown here is derived from an EMBL/GenBank/DDBJ whole genome shotgun (WGS) entry which is preliminary data.</text>
</comment>
<evidence type="ECO:0000313" key="1">
    <source>
        <dbReference type="EMBL" id="EDS14374.1"/>
    </source>
</evidence>
<reference evidence="1 2" key="2">
    <citation type="submission" date="2007-11" db="EMBL/GenBank/DDBJ databases">
        <authorList>
            <person name="Fulton L."/>
            <person name="Clifton S."/>
            <person name="Fulton B."/>
            <person name="Xu J."/>
            <person name="Minx P."/>
            <person name="Pepin K.H."/>
            <person name="Johnson M."/>
            <person name="Thiruvilangam P."/>
            <person name="Bhonagiri V."/>
            <person name="Nash W.E."/>
            <person name="Mardis E.R."/>
            <person name="Wilson R.K."/>
        </authorList>
    </citation>
    <scope>NUCLEOTIDE SEQUENCE [LARGE SCALE GENOMIC DNA]</scope>
    <source>
        <strain evidence="1 2">ATCC 43183</strain>
    </source>
</reference>
<organism evidence="1 2">
    <name type="scientific">Bacteroides stercoris ATCC 43183</name>
    <dbReference type="NCBI Taxonomy" id="449673"/>
    <lineage>
        <taxon>Bacteria</taxon>
        <taxon>Pseudomonadati</taxon>
        <taxon>Bacteroidota</taxon>
        <taxon>Bacteroidia</taxon>
        <taxon>Bacteroidales</taxon>
        <taxon>Bacteroidaceae</taxon>
        <taxon>Bacteroides</taxon>
    </lineage>
</organism>
<gene>
    <name evidence="1" type="ORF">BACSTE_02778</name>
</gene>
<reference evidence="1 2" key="1">
    <citation type="submission" date="2007-11" db="EMBL/GenBank/DDBJ databases">
        <title>Draft genome sequence of Bacteroides stercoris(ATCC 43183).</title>
        <authorList>
            <person name="Sudarsanam P."/>
            <person name="Ley R."/>
            <person name="Guruge J."/>
            <person name="Turnbaugh P.J."/>
            <person name="Mahowald M."/>
            <person name="Liep D."/>
            <person name="Gordon J."/>
        </authorList>
    </citation>
    <scope>NUCLEOTIDE SEQUENCE [LARGE SCALE GENOMIC DNA]</scope>
    <source>
        <strain evidence="1 2">ATCC 43183</strain>
    </source>
</reference>
<dbReference type="EMBL" id="ABFZ02000021">
    <property type="protein sequence ID" value="EDS14374.1"/>
    <property type="molecule type" value="Genomic_DNA"/>
</dbReference>
<dbReference type="Proteomes" id="UP000004713">
    <property type="component" value="Unassembled WGS sequence"/>
</dbReference>
<proteinExistence type="predicted"/>